<evidence type="ECO:0000256" key="9">
    <source>
        <dbReference type="ARBA" id="ARBA00022737"/>
    </source>
</evidence>
<keyword evidence="11" id="KW-0333">Golgi apparatus</keyword>
<evidence type="ECO:0000256" key="12">
    <source>
        <dbReference type="ARBA" id="ARBA00023136"/>
    </source>
</evidence>
<evidence type="ECO:0000256" key="8">
    <source>
        <dbReference type="ARBA" id="ARBA00022692"/>
    </source>
</evidence>
<keyword evidence="12 13" id="KW-0472">Membrane</keyword>
<evidence type="ECO:0000256" key="3">
    <source>
        <dbReference type="ARBA" id="ARBA00007809"/>
    </source>
</evidence>
<name>A0A421FY69_9STRA</name>
<evidence type="ECO:0000256" key="7">
    <source>
        <dbReference type="ARBA" id="ARBA00022597"/>
    </source>
</evidence>
<dbReference type="PANTHER" id="PTHR10791">
    <property type="entry name" value="RAG1-ACTIVATING PROTEIN 1"/>
    <property type="match status" value="1"/>
</dbReference>
<dbReference type="EMBL" id="MBAD02001421">
    <property type="protein sequence ID" value="RLN54892.1"/>
    <property type="molecule type" value="Genomic_DNA"/>
</dbReference>
<feature type="transmembrane region" description="Helical" evidence="13">
    <location>
        <begin position="65"/>
        <end position="86"/>
    </location>
</feature>
<sequence>MSTLLSILEVLSIVTAIMVAFSPAPDFWHIYKNRSTGNVSILPVVMIFCNCYAWVLYAYQVSNFVPLFTICTVGMLTSIMFGSIYYRGSSDHAYVHKVCSVAFIVLAIYTLYYILGTSGVTNQSDDAVEKTLGILSDVVNVVLNASPLETMKKVIQTKDASTIPIILSTIFLVNAAVWVAYAIADDDMFVLLPNALGSPNSHDIQSSMSPDFVSLKENSAV</sequence>
<gene>
    <name evidence="14" type="ORF">BBJ29_007720</name>
</gene>
<comment type="caution">
    <text evidence="14">The sequence shown here is derived from an EMBL/GenBank/DDBJ whole genome shotgun (WGS) entry which is preliminary data.</text>
</comment>
<keyword evidence="6" id="KW-1003">Cell membrane</keyword>
<evidence type="ECO:0000256" key="13">
    <source>
        <dbReference type="SAM" id="Phobius"/>
    </source>
</evidence>
<dbReference type="AlphaFoldDB" id="A0A421FY69"/>
<feature type="transmembrane region" description="Helical" evidence="13">
    <location>
        <begin position="40"/>
        <end position="59"/>
    </location>
</feature>
<keyword evidence="7" id="KW-0762">Sugar transport</keyword>
<dbReference type="InterPro" id="IPR004316">
    <property type="entry name" value="SWEET_rpt"/>
</dbReference>
<reference evidence="14 15" key="1">
    <citation type="submission" date="2018-07" db="EMBL/GenBank/DDBJ databases">
        <title>Genome sequencing of oomycete isolates from Chile give support for New Zealand origin for Phytophthora kernoviae and make available the first Nothophytophthora sp. genome.</title>
        <authorList>
            <person name="Studholme D.J."/>
            <person name="Sanfuentes E."/>
            <person name="Panda P."/>
            <person name="Hill R."/>
            <person name="Sambles C."/>
            <person name="Grant M."/>
            <person name="Williams N.M."/>
            <person name="Mcdougal R.L."/>
        </authorList>
    </citation>
    <scope>NUCLEOTIDE SEQUENCE [LARGE SCALE GENOMIC DNA]</scope>
    <source>
        <strain evidence="14">Chile7</strain>
    </source>
</reference>
<dbReference type="GO" id="GO:0005886">
    <property type="term" value="C:plasma membrane"/>
    <property type="evidence" value="ECO:0007669"/>
    <property type="project" value="UniProtKB-SubCell"/>
</dbReference>
<proteinExistence type="inferred from homology"/>
<keyword evidence="8 13" id="KW-0812">Transmembrane</keyword>
<dbReference type="Gene3D" id="1.20.1280.290">
    <property type="match status" value="2"/>
</dbReference>
<protein>
    <recommendedName>
        <fullName evidence="4">Sugar transporter SWEET1</fullName>
    </recommendedName>
</protein>
<evidence type="ECO:0000256" key="10">
    <source>
        <dbReference type="ARBA" id="ARBA00022989"/>
    </source>
</evidence>
<keyword evidence="5" id="KW-0813">Transport</keyword>
<dbReference type="FunFam" id="1.20.1280.290:FF:000004">
    <property type="entry name" value="Sugar transporter SWEET"/>
    <property type="match status" value="1"/>
</dbReference>
<dbReference type="GO" id="GO:0051119">
    <property type="term" value="F:sugar transmembrane transporter activity"/>
    <property type="evidence" value="ECO:0007669"/>
    <property type="project" value="InterPro"/>
</dbReference>
<accession>A0A421FY69</accession>
<feature type="transmembrane region" description="Helical" evidence="13">
    <location>
        <begin position="98"/>
        <end position="115"/>
    </location>
</feature>
<keyword evidence="10 13" id="KW-1133">Transmembrane helix</keyword>
<dbReference type="GO" id="GO:0000139">
    <property type="term" value="C:Golgi membrane"/>
    <property type="evidence" value="ECO:0007669"/>
    <property type="project" value="UniProtKB-SubCell"/>
</dbReference>
<keyword evidence="9" id="KW-0677">Repeat</keyword>
<dbReference type="FunFam" id="1.20.1280.290:FF:000007">
    <property type="entry name" value="Bidirectional sugar transporter SWEET7"/>
    <property type="match status" value="1"/>
</dbReference>
<evidence type="ECO:0000256" key="11">
    <source>
        <dbReference type="ARBA" id="ARBA00023034"/>
    </source>
</evidence>
<comment type="similarity">
    <text evidence="3">Belongs to the SWEET sugar transporter family.</text>
</comment>
<dbReference type="PANTHER" id="PTHR10791:SF30">
    <property type="entry name" value="SUGAR TRANSPORTER SWEET1"/>
    <property type="match status" value="1"/>
</dbReference>
<evidence type="ECO:0000256" key="5">
    <source>
        <dbReference type="ARBA" id="ARBA00022448"/>
    </source>
</evidence>
<feature type="transmembrane region" description="Helical" evidence="13">
    <location>
        <begin position="163"/>
        <end position="184"/>
    </location>
</feature>
<evidence type="ECO:0000256" key="6">
    <source>
        <dbReference type="ARBA" id="ARBA00022475"/>
    </source>
</evidence>
<evidence type="ECO:0000256" key="2">
    <source>
        <dbReference type="ARBA" id="ARBA00004653"/>
    </source>
</evidence>
<evidence type="ECO:0000313" key="14">
    <source>
        <dbReference type="EMBL" id="RLN54892.1"/>
    </source>
</evidence>
<dbReference type="InterPro" id="IPR047664">
    <property type="entry name" value="SWEET"/>
</dbReference>
<organism evidence="14 15">
    <name type="scientific">Phytophthora kernoviae</name>
    <dbReference type="NCBI Taxonomy" id="325452"/>
    <lineage>
        <taxon>Eukaryota</taxon>
        <taxon>Sar</taxon>
        <taxon>Stramenopiles</taxon>
        <taxon>Oomycota</taxon>
        <taxon>Peronosporomycetes</taxon>
        <taxon>Peronosporales</taxon>
        <taxon>Peronosporaceae</taxon>
        <taxon>Phytophthora</taxon>
    </lineage>
</organism>
<comment type="subcellular location">
    <subcellularLocation>
        <location evidence="1">Cell membrane</location>
        <topology evidence="1">Multi-pass membrane protein</topology>
    </subcellularLocation>
    <subcellularLocation>
        <location evidence="2">Golgi apparatus membrane</location>
        <topology evidence="2">Multi-pass membrane protein</topology>
    </subcellularLocation>
</comment>
<evidence type="ECO:0000256" key="1">
    <source>
        <dbReference type="ARBA" id="ARBA00004651"/>
    </source>
</evidence>
<dbReference type="Pfam" id="PF03083">
    <property type="entry name" value="MtN3_slv"/>
    <property type="match status" value="2"/>
</dbReference>
<evidence type="ECO:0000313" key="15">
    <source>
        <dbReference type="Proteomes" id="UP000284657"/>
    </source>
</evidence>
<feature type="transmembrane region" description="Helical" evidence="13">
    <location>
        <begin position="6"/>
        <end position="28"/>
    </location>
</feature>
<evidence type="ECO:0000256" key="4">
    <source>
        <dbReference type="ARBA" id="ARBA00021741"/>
    </source>
</evidence>
<dbReference type="Proteomes" id="UP000284657">
    <property type="component" value="Unassembled WGS sequence"/>
</dbReference>